<dbReference type="EMBL" id="QNRE01000012">
    <property type="protein sequence ID" value="RBO87052.1"/>
    <property type="molecule type" value="Genomic_DNA"/>
</dbReference>
<keyword evidence="2" id="KW-1185">Reference proteome</keyword>
<dbReference type="AlphaFoldDB" id="A0A366DAH1"/>
<comment type="caution">
    <text evidence="1">The sequence shown here is derived from an EMBL/GenBank/DDBJ whole genome shotgun (WGS) entry which is preliminary data.</text>
</comment>
<dbReference type="OrthoDB" id="4550492at2"/>
<dbReference type="STRING" id="1210090.GCA_001613185_01371"/>
<proteinExistence type="predicted"/>
<gene>
    <name evidence="1" type="ORF">DFR74_112232</name>
</gene>
<dbReference type="RefSeq" id="WP_067505034.1">
    <property type="nucleotide sequence ID" value="NZ_QNRE01000012.1"/>
</dbReference>
<protein>
    <submittedName>
        <fullName evidence="1">Uncharacterized protein</fullName>
    </submittedName>
</protein>
<evidence type="ECO:0000313" key="1">
    <source>
        <dbReference type="EMBL" id="RBO87052.1"/>
    </source>
</evidence>
<evidence type="ECO:0000313" key="2">
    <source>
        <dbReference type="Proteomes" id="UP000252586"/>
    </source>
</evidence>
<name>A0A366DAH1_9NOCA</name>
<organism evidence="1 2">
    <name type="scientific">Nocardia puris</name>
    <dbReference type="NCBI Taxonomy" id="208602"/>
    <lineage>
        <taxon>Bacteria</taxon>
        <taxon>Bacillati</taxon>
        <taxon>Actinomycetota</taxon>
        <taxon>Actinomycetes</taxon>
        <taxon>Mycobacteriales</taxon>
        <taxon>Nocardiaceae</taxon>
        <taxon>Nocardia</taxon>
    </lineage>
</organism>
<accession>A0A366DAH1</accession>
<sequence>MSAPECRVCSRPVGDSAPLCGECGLAIVADLHQVPALLAEWDITRAGLARMTSGHVGGRSAEAPLPVRPARGRGTVLEGDRARRRLVTAITTWTRVISQEHRLQVDLDDPYLIEVATELRGPVVADRSAAALPPALPDATARAAAWLALHPDLLRANDYAEQIYSDVIGAARAVEVFIDRRVERRYLGACEAVLDRQGLVCGHPLRAVVEDNGRVATWVRCGRCRTQYEVAQIEAAARAAAEQQLYTVADLVRVTAAIGAPIPKRTLYHWAHKSRRLEPRGWQHIENDGRARITDHRISAADVAVYRLGDALALALRQNQKGNPAA</sequence>
<dbReference type="Proteomes" id="UP000252586">
    <property type="component" value="Unassembled WGS sequence"/>
</dbReference>
<reference evidence="1 2" key="1">
    <citation type="submission" date="2018-06" db="EMBL/GenBank/DDBJ databases">
        <title>Genomic Encyclopedia of Type Strains, Phase IV (KMG-IV): sequencing the most valuable type-strain genomes for metagenomic binning, comparative biology and taxonomic classification.</title>
        <authorList>
            <person name="Goeker M."/>
        </authorList>
    </citation>
    <scope>NUCLEOTIDE SEQUENCE [LARGE SCALE GENOMIC DNA]</scope>
    <source>
        <strain evidence="1 2">DSM 44599</strain>
    </source>
</reference>